<sequence>MQLGLAKHAQLCLGACWHNHCRAPSCVRARHRSRAGLTTTLSSSRCSEHRADFRRIPISGYRGEMIPTVSRCVYISAPPSYPFHVARCMRPTVVYVNKLCISISERASSKEFREAFCSSESFGSFAFISD</sequence>
<gene>
    <name evidence="1" type="ORF">SeMB42_g06531</name>
</gene>
<keyword evidence="2" id="KW-1185">Reference proteome</keyword>
<comment type="caution">
    <text evidence="1">The sequence shown here is derived from an EMBL/GenBank/DDBJ whole genome shotgun (WGS) entry which is preliminary data.</text>
</comment>
<reference evidence="1 2" key="1">
    <citation type="journal article" date="2019" name="Sci. Rep.">
        <title>Comparative genomics of chytrid fungi reveal insights into the obligate biotrophic and pathogenic lifestyle of Synchytrium endobioticum.</title>
        <authorList>
            <person name="van de Vossenberg B.T.L.H."/>
            <person name="Warris S."/>
            <person name="Nguyen H.D.T."/>
            <person name="van Gent-Pelzer M.P.E."/>
            <person name="Joly D.L."/>
            <person name="van de Geest H.C."/>
            <person name="Bonants P.J.M."/>
            <person name="Smith D.S."/>
            <person name="Levesque C.A."/>
            <person name="van der Lee T.A.J."/>
        </authorList>
    </citation>
    <scope>NUCLEOTIDE SEQUENCE [LARGE SCALE GENOMIC DNA]</scope>
    <source>
        <strain evidence="1 2">MB42</strain>
    </source>
</reference>
<accession>A0A507CD43</accession>
<evidence type="ECO:0000313" key="1">
    <source>
        <dbReference type="EMBL" id="TPX38977.1"/>
    </source>
</evidence>
<organism evidence="1 2">
    <name type="scientific">Synchytrium endobioticum</name>
    <dbReference type="NCBI Taxonomy" id="286115"/>
    <lineage>
        <taxon>Eukaryota</taxon>
        <taxon>Fungi</taxon>
        <taxon>Fungi incertae sedis</taxon>
        <taxon>Chytridiomycota</taxon>
        <taxon>Chytridiomycota incertae sedis</taxon>
        <taxon>Chytridiomycetes</taxon>
        <taxon>Synchytriales</taxon>
        <taxon>Synchytriaceae</taxon>
        <taxon>Synchytrium</taxon>
    </lineage>
</organism>
<name>A0A507CD43_9FUNG</name>
<dbReference type="VEuPathDB" id="FungiDB:SeMB42_g06531"/>
<proteinExistence type="predicted"/>
<evidence type="ECO:0000313" key="2">
    <source>
        <dbReference type="Proteomes" id="UP000317494"/>
    </source>
</evidence>
<dbReference type="EMBL" id="QEAN01000374">
    <property type="protein sequence ID" value="TPX38977.1"/>
    <property type="molecule type" value="Genomic_DNA"/>
</dbReference>
<dbReference type="Proteomes" id="UP000317494">
    <property type="component" value="Unassembled WGS sequence"/>
</dbReference>
<protein>
    <submittedName>
        <fullName evidence="1">Uncharacterized protein</fullName>
    </submittedName>
</protein>
<dbReference type="AlphaFoldDB" id="A0A507CD43"/>